<gene>
    <name evidence="2" type="ORF">DKK70_05185</name>
</gene>
<dbReference type="RefSeq" id="WP_110433025.1">
    <property type="nucleotide sequence ID" value="NZ_QGLR01000009.1"/>
</dbReference>
<feature type="transmembrane region" description="Helical" evidence="1">
    <location>
        <begin position="375"/>
        <end position="395"/>
    </location>
</feature>
<evidence type="ECO:0000313" key="2">
    <source>
        <dbReference type="EMBL" id="PXZ07249.1"/>
    </source>
</evidence>
<keyword evidence="1" id="KW-1133">Transmembrane helix</keyword>
<dbReference type="AlphaFoldDB" id="A0A2V4E5X1"/>
<comment type="caution">
    <text evidence="2">The sequence shown here is derived from an EMBL/GenBank/DDBJ whole genome shotgun (WGS) entry which is preliminary data.</text>
</comment>
<dbReference type="OrthoDB" id="9999894at2"/>
<keyword evidence="1" id="KW-0812">Transmembrane</keyword>
<evidence type="ECO:0000313" key="3">
    <source>
        <dbReference type="Proteomes" id="UP000247932"/>
    </source>
</evidence>
<organism evidence="2 3">
    <name type="scientific">Gilliamella apicola</name>
    <dbReference type="NCBI Taxonomy" id="1196095"/>
    <lineage>
        <taxon>Bacteria</taxon>
        <taxon>Pseudomonadati</taxon>
        <taxon>Pseudomonadota</taxon>
        <taxon>Gammaproteobacteria</taxon>
        <taxon>Orbales</taxon>
        <taxon>Orbaceae</taxon>
        <taxon>Gilliamella</taxon>
    </lineage>
</organism>
<accession>A0A2V4E5X1</accession>
<dbReference type="Proteomes" id="UP000247932">
    <property type="component" value="Unassembled WGS sequence"/>
</dbReference>
<name>A0A2V4E5X1_9GAMM</name>
<sequence>MYKYMVVTPTFVEHFGFIKNYLKSADKYLIDKSNITFAFIISKIESYEFKKIVKLFPDLNILTLNFEDILEHYNVNKEPEELIHKYGKFSFQTLKKLYAMMYLDAEKFLILDSESMFINPTNLAELFDNYYKNPVLMGSILKNRLKTCDLLEAVLKTTDMLTSFKSDKFFLENFMWFYDKQILNDLFNELGSPINLIEKNYKFCIRKHLMQAVFEITLYQNYIYKNNDKYNYHIINVDEEVEKNLGTEQSEKYVNKFAHKRHGGGGLIEYTSQLLTKRNVAGMSQLFKNLEINIMRCECTTASNYALQKQFISYIKPNILAASQFHLFGINNTVKNKFRVIFLESSNFLMLKRNLSLFFKPISIVLRPFTNIYKWFIKPIVLVIVYSLVSLYGLLKKFKLIFSD</sequence>
<evidence type="ECO:0000256" key="1">
    <source>
        <dbReference type="SAM" id="Phobius"/>
    </source>
</evidence>
<dbReference type="EMBL" id="QGLR01000009">
    <property type="protein sequence ID" value="PXZ07249.1"/>
    <property type="molecule type" value="Genomic_DNA"/>
</dbReference>
<keyword evidence="3" id="KW-1185">Reference proteome</keyword>
<reference evidence="2 3" key="1">
    <citation type="submission" date="2018-05" db="EMBL/GenBank/DDBJ databases">
        <title>Reference genomes for bee gut microbiota database.</title>
        <authorList>
            <person name="Ellegaard K.M."/>
        </authorList>
    </citation>
    <scope>NUCLEOTIDE SEQUENCE [LARGE SCALE GENOMIC DNA]</scope>
    <source>
        <strain evidence="2 3">ESL0182</strain>
    </source>
</reference>
<keyword evidence="1" id="KW-0472">Membrane</keyword>
<protein>
    <submittedName>
        <fullName evidence="2">Uncharacterized protein</fullName>
    </submittedName>
</protein>
<proteinExistence type="predicted"/>